<dbReference type="AlphaFoldDB" id="A0AB72ZL41"/>
<organism evidence="1 2">
    <name type="scientific">Yersinia pestis PY-08</name>
    <dbReference type="NCBI Taxonomy" id="992134"/>
    <lineage>
        <taxon>Bacteria</taxon>
        <taxon>Pseudomonadati</taxon>
        <taxon>Pseudomonadota</taxon>
        <taxon>Gammaproteobacteria</taxon>
        <taxon>Enterobacterales</taxon>
        <taxon>Yersiniaceae</taxon>
        <taxon>Yersinia</taxon>
    </lineage>
</organism>
<reference evidence="1 2" key="1">
    <citation type="submission" date="2012-05" db="EMBL/GenBank/DDBJ databases">
        <title>Genome sequence of Yersinia Pestis PY-08.</title>
        <authorList>
            <person name="Santana-Cruz I."/>
            <person name="Sengamalay N."/>
            <person name="McCracken C."/>
            <person name="Daugherty S.C."/>
            <person name="Maroo A."/>
            <person name="Vara P.G."/>
            <person name="Tallon L.J."/>
            <person name="Sadzewicz L."/>
            <person name="Vinetz J.M."/>
            <person name="Cespedes Zambrano M.J."/>
            <person name="Fraser-Liggett C.M."/>
            <person name="Tettelin H."/>
        </authorList>
    </citation>
    <scope>NUCLEOTIDE SEQUENCE [LARGE SCALE GENOMIC DNA]</scope>
    <source>
        <strain evidence="1 2">PY-08</strain>
    </source>
</reference>
<proteinExistence type="predicted"/>
<sequence length="38" mass="3879">MAIGLRISLGGSDMINVGKPIVIKIISGAVAHAGSQFR</sequence>
<dbReference type="Proteomes" id="UP000003231">
    <property type="component" value="Unassembled WGS sequence"/>
</dbReference>
<evidence type="ECO:0000313" key="1">
    <source>
        <dbReference type="EMBL" id="EIR20937.1"/>
    </source>
</evidence>
<dbReference type="EMBL" id="AKRT01000218">
    <property type="protein sequence ID" value="EIR20937.1"/>
    <property type="molecule type" value="Genomic_DNA"/>
</dbReference>
<evidence type="ECO:0000313" key="2">
    <source>
        <dbReference type="Proteomes" id="UP000003231"/>
    </source>
</evidence>
<protein>
    <submittedName>
        <fullName evidence="1">Uncharacterized protein</fullName>
    </submittedName>
</protein>
<comment type="caution">
    <text evidence="1">The sequence shown here is derived from an EMBL/GenBank/DDBJ whole genome shotgun (WGS) entry which is preliminary data.</text>
</comment>
<accession>A0AB72ZL41</accession>
<name>A0AB72ZL41_YERPE</name>
<gene>
    <name evidence="1" type="ORF">YPPY08_1694</name>
</gene>